<dbReference type="EMBL" id="PSZO01000012">
    <property type="protein sequence ID" value="TCG11114.1"/>
    <property type="molecule type" value="Genomic_DNA"/>
</dbReference>
<dbReference type="GO" id="GO:0046872">
    <property type="term" value="F:metal ion binding"/>
    <property type="evidence" value="ECO:0007669"/>
    <property type="project" value="InterPro"/>
</dbReference>
<dbReference type="AlphaFoldDB" id="A0A4R0XKX1"/>
<comment type="caution">
    <text evidence="2">The sequence shown here is derived from an EMBL/GenBank/DDBJ whole genome shotgun (WGS) entry which is preliminary data.</text>
</comment>
<dbReference type="OrthoDB" id="371141at2"/>
<dbReference type="Pfam" id="PF00403">
    <property type="entry name" value="HMA"/>
    <property type="match status" value="1"/>
</dbReference>
<reference evidence="2 3" key="1">
    <citation type="submission" date="2018-02" db="EMBL/GenBank/DDBJ databases">
        <title>Mycoplasma marinum and Mycoplasma todarodis sp. nov., moderately halophilic and psychrotolerant mycoplasmas isolated from cephalopods.</title>
        <authorList>
            <person name="Viver T."/>
        </authorList>
    </citation>
    <scope>NUCLEOTIDE SEQUENCE [LARGE SCALE GENOMIC DNA]</scope>
    <source>
        <strain evidence="2 3">PE</strain>
    </source>
</reference>
<gene>
    <name evidence="2" type="ORF">C4B24_02870</name>
</gene>
<dbReference type="CDD" id="cd00371">
    <property type="entry name" value="HMA"/>
    <property type="match status" value="1"/>
</dbReference>
<dbReference type="RefSeq" id="WP_131599155.1">
    <property type="nucleotide sequence ID" value="NZ_CBDBYK010000014.1"/>
</dbReference>
<dbReference type="InterPro" id="IPR006121">
    <property type="entry name" value="HMA_dom"/>
</dbReference>
<dbReference type="Proteomes" id="UP000294192">
    <property type="component" value="Unassembled WGS sequence"/>
</dbReference>
<dbReference type="SUPFAM" id="SSF55008">
    <property type="entry name" value="HMA, heavy metal-associated domain"/>
    <property type="match status" value="1"/>
</dbReference>
<evidence type="ECO:0000313" key="3">
    <source>
        <dbReference type="Proteomes" id="UP000294192"/>
    </source>
</evidence>
<sequence>MKTTKIYANLHCASCEIKVQNAVKNIAEDTKVNSASGLIKIKYDENKTNEKELKSKITDLGYEITE</sequence>
<feature type="domain" description="HMA" evidence="1">
    <location>
        <begin position="1"/>
        <end position="65"/>
    </location>
</feature>
<dbReference type="PROSITE" id="PS50846">
    <property type="entry name" value="HMA_2"/>
    <property type="match status" value="1"/>
</dbReference>
<accession>A0A4R0XKX1</accession>
<evidence type="ECO:0000259" key="1">
    <source>
        <dbReference type="PROSITE" id="PS50846"/>
    </source>
</evidence>
<name>A0A4R0XKX1_9MOLU</name>
<organism evidence="2 3">
    <name type="scientific">Mycoplasma marinum</name>
    <dbReference type="NCBI Taxonomy" id="1937190"/>
    <lineage>
        <taxon>Bacteria</taxon>
        <taxon>Bacillati</taxon>
        <taxon>Mycoplasmatota</taxon>
        <taxon>Mollicutes</taxon>
        <taxon>Mycoplasmataceae</taxon>
        <taxon>Mycoplasma</taxon>
    </lineage>
</organism>
<evidence type="ECO:0000313" key="2">
    <source>
        <dbReference type="EMBL" id="TCG11114.1"/>
    </source>
</evidence>
<proteinExistence type="predicted"/>
<dbReference type="InterPro" id="IPR036163">
    <property type="entry name" value="HMA_dom_sf"/>
</dbReference>
<protein>
    <recommendedName>
        <fullName evidence="1">HMA domain-containing protein</fullName>
    </recommendedName>
</protein>
<keyword evidence="3" id="KW-1185">Reference proteome</keyword>
<dbReference type="Gene3D" id="3.30.70.100">
    <property type="match status" value="1"/>
</dbReference>